<protein>
    <recommendedName>
        <fullName evidence="4">tRNA_anti-like</fullName>
    </recommendedName>
</protein>
<name>A0A4S8HXP6_9BACT</name>
<dbReference type="OrthoDB" id="673558at2"/>
<evidence type="ECO:0008006" key="4">
    <source>
        <dbReference type="Google" id="ProtNLM"/>
    </source>
</evidence>
<dbReference type="AlphaFoldDB" id="A0A4S8HXP6"/>
<dbReference type="Pfam" id="PF12869">
    <property type="entry name" value="tRNA_anti-like"/>
    <property type="match status" value="1"/>
</dbReference>
<evidence type="ECO:0000313" key="3">
    <source>
        <dbReference type="Proteomes" id="UP000306918"/>
    </source>
</evidence>
<proteinExistence type="predicted"/>
<dbReference type="EMBL" id="STFF01000003">
    <property type="protein sequence ID" value="THU39569.1"/>
    <property type="molecule type" value="Genomic_DNA"/>
</dbReference>
<dbReference type="Proteomes" id="UP000306918">
    <property type="component" value="Unassembled WGS sequence"/>
</dbReference>
<keyword evidence="1" id="KW-0472">Membrane</keyword>
<dbReference type="RefSeq" id="WP_136577701.1">
    <property type="nucleotide sequence ID" value="NZ_STFF01000003.1"/>
</dbReference>
<sequence>MRRWKKIVTAIVVMLLAGILYGWYLYNKEPADTRQQAATVQIEASALVKTFLQNEAAANRQYVDKLIIVSGNISGAHLEADGHATLFLETGDPLAVVTCSFYNEEAATVKNIPVGSVVSIKGICTGILTDVILNKCSLVK</sequence>
<keyword evidence="3" id="KW-1185">Reference proteome</keyword>
<dbReference type="InterPro" id="IPR024422">
    <property type="entry name" value="Protein_unknown_function_OB"/>
</dbReference>
<accession>A0A4S8HXP6</accession>
<comment type="caution">
    <text evidence="2">The sequence shown here is derived from an EMBL/GenBank/DDBJ whole genome shotgun (WGS) entry which is preliminary data.</text>
</comment>
<reference evidence="2 3" key="1">
    <citation type="submission" date="2019-04" db="EMBL/GenBank/DDBJ databases">
        <title>Niastella caeni sp. nov., isolated from activated sludge.</title>
        <authorList>
            <person name="Sheng M."/>
        </authorList>
    </citation>
    <scope>NUCLEOTIDE SEQUENCE [LARGE SCALE GENOMIC DNA]</scope>
    <source>
        <strain evidence="2 3">HX-2-15</strain>
    </source>
</reference>
<gene>
    <name evidence="2" type="ORF">FAM09_13790</name>
</gene>
<keyword evidence="1" id="KW-0812">Transmembrane</keyword>
<evidence type="ECO:0000313" key="2">
    <source>
        <dbReference type="EMBL" id="THU39569.1"/>
    </source>
</evidence>
<evidence type="ECO:0000256" key="1">
    <source>
        <dbReference type="SAM" id="Phobius"/>
    </source>
</evidence>
<organism evidence="2 3">
    <name type="scientific">Niastella caeni</name>
    <dbReference type="NCBI Taxonomy" id="2569763"/>
    <lineage>
        <taxon>Bacteria</taxon>
        <taxon>Pseudomonadati</taxon>
        <taxon>Bacteroidota</taxon>
        <taxon>Chitinophagia</taxon>
        <taxon>Chitinophagales</taxon>
        <taxon>Chitinophagaceae</taxon>
        <taxon>Niastella</taxon>
    </lineage>
</organism>
<feature type="transmembrane region" description="Helical" evidence="1">
    <location>
        <begin position="7"/>
        <end position="26"/>
    </location>
</feature>
<keyword evidence="1" id="KW-1133">Transmembrane helix</keyword>